<sequence length="42" mass="4848">MDQDKTMSDFIETAKEQLSEVPLWKEILGTPLEREAFESSCD</sequence>
<dbReference type="EMBL" id="JBHUEM010000003">
    <property type="protein sequence ID" value="MFD1735501.1"/>
    <property type="molecule type" value="Genomic_DNA"/>
</dbReference>
<reference evidence="2" key="1">
    <citation type="journal article" date="2019" name="Int. J. Syst. Evol. Microbiol.">
        <title>The Global Catalogue of Microorganisms (GCM) 10K type strain sequencing project: providing services to taxonomists for standard genome sequencing and annotation.</title>
        <authorList>
            <consortium name="The Broad Institute Genomics Platform"/>
            <consortium name="The Broad Institute Genome Sequencing Center for Infectious Disease"/>
            <person name="Wu L."/>
            <person name="Ma J."/>
        </authorList>
    </citation>
    <scope>NUCLEOTIDE SEQUENCE [LARGE SCALE GENOMIC DNA]</scope>
    <source>
        <strain evidence="2">CCUG 49339</strain>
    </source>
</reference>
<evidence type="ECO:0000313" key="1">
    <source>
        <dbReference type="EMBL" id="MFD1735501.1"/>
    </source>
</evidence>
<organism evidence="1 2">
    <name type="scientific">Bacillus salitolerans</name>
    <dbReference type="NCBI Taxonomy" id="1437434"/>
    <lineage>
        <taxon>Bacteria</taxon>
        <taxon>Bacillati</taxon>
        <taxon>Bacillota</taxon>
        <taxon>Bacilli</taxon>
        <taxon>Bacillales</taxon>
        <taxon>Bacillaceae</taxon>
        <taxon>Bacillus</taxon>
    </lineage>
</organism>
<dbReference type="Proteomes" id="UP001597214">
    <property type="component" value="Unassembled WGS sequence"/>
</dbReference>
<proteinExistence type="predicted"/>
<protein>
    <submittedName>
        <fullName evidence="1">Uncharacterized protein</fullName>
    </submittedName>
</protein>
<evidence type="ECO:0000313" key="2">
    <source>
        <dbReference type="Proteomes" id="UP001597214"/>
    </source>
</evidence>
<name>A0ABW4LKR0_9BACI</name>
<dbReference type="RefSeq" id="WP_377926600.1">
    <property type="nucleotide sequence ID" value="NZ_JBHUEM010000003.1"/>
</dbReference>
<gene>
    <name evidence="1" type="ORF">ACFSCX_02890</name>
</gene>
<accession>A0ABW4LKR0</accession>
<keyword evidence="2" id="KW-1185">Reference proteome</keyword>
<comment type="caution">
    <text evidence="1">The sequence shown here is derived from an EMBL/GenBank/DDBJ whole genome shotgun (WGS) entry which is preliminary data.</text>
</comment>